<dbReference type="OrthoDB" id="29541at10239"/>
<organismHost>
    <name type="scientific">Homo sapiens</name>
    <name type="common">Human</name>
    <dbReference type="NCBI Taxonomy" id="9606"/>
</organismHost>
<dbReference type="EMBL" id="AF037218">
    <property type="protein sequence ID" value="AAC40729.1"/>
    <property type="molecule type" value="Genomic_DNA"/>
</dbReference>
<evidence type="ECO:0000313" key="3">
    <source>
        <dbReference type="EMBL" id="AAC40729.1"/>
    </source>
</evidence>
<dbReference type="Pfam" id="PF04637">
    <property type="entry name" value="Herpes_pp85"/>
    <property type="match status" value="1"/>
</dbReference>
<feature type="region of interest" description="Disordered" evidence="2">
    <location>
        <begin position="461"/>
        <end position="610"/>
    </location>
</feature>
<protein>
    <submittedName>
        <fullName evidence="3">U14</fullName>
    </submittedName>
</protein>
<dbReference type="GO" id="GO:0043657">
    <property type="term" value="C:host cell"/>
    <property type="evidence" value="ECO:0007669"/>
    <property type="project" value="UniProtKB-SubCell"/>
</dbReference>
<proteinExistence type="predicted"/>
<name>O56273_HHV7R</name>
<dbReference type="Proteomes" id="UP000098510">
    <property type="component" value="Segment"/>
</dbReference>
<accession>O56273</accession>
<evidence type="ECO:0000313" key="4">
    <source>
        <dbReference type="Proteomes" id="UP000098510"/>
    </source>
</evidence>
<gene>
    <name evidence="3" type="primary">U14</name>
</gene>
<dbReference type="InterPro" id="IPR006731">
    <property type="entry name" value="Herpes_pp85"/>
</dbReference>
<dbReference type="KEGG" id="vg:3289473"/>
<organism evidence="3 4">
    <name type="scientific">Human herpesvirus 7 (strain RK)</name>
    <name type="common">HHV-7</name>
    <name type="synonym">Human T lymphotropic virus</name>
    <dbReference type="NCBI Taxonomy" id="262398"/>
    <lineage>
        <taxon>Viruses</taxon>
        <taxon>Duplodnaviria</taxon>
        <taxon>Heunggongvirae</taxon>
        <taxon>Peploviricota</taxon>
        <taxon>Herviviricetes</taxon>
        <taxon>Herpesvirales</taxon>
        <taxon>Orthoherpesviridae</taxon>
        <taxon>Betaherpesvirinae</taxon>
        <taxon>Roseolovirus</taxon>
        <taxon>Roseolovirus humanbeta7</taxon>
        <taxon>Human betaherpesvirus 7</taxon>
    </lineage>
</organism>
<dbReference type="RefSeq" id="YP_073755.1">
    <property type="nucleotide sequence ID" value="NC_001716.2"/>
</dbReference>
<dbReference type="DNASU" id="3289473"/>
<feature type="compositionally biased region" description="Low complexity" evidence="2">
    <location>
        <begin position="549"/>
        <end position="558"/>
    </location>
</feature>
<dbReference type="GeneID" id="3289473"/>
<sequence>MEQQKGFSIPFFVTDENCNFVPEILPRIHTKFLKDVLIADSYNSVSWANSFIPMPIQTLEQIMVLITKFKFSRSRDFLFPVIRLAVHINRFHTGKKQLKTMIEIMKSLFNTEEAMRRFDEALMILFSNEQTNTYMTNIALSMHENGLPDSKFMNALKMIYRAGNSFDNQPDNDIESYNEKLKIYNYLIKIPKYTLKAGVDLYNENIKDLSIGIQRQPTLLFTSRNDFSLKAIYNDVLFLVSAWNMIINYKKEQRRLFSWITFEINSLMENVVLAAFQLPDLKEMTLDLSALIANMNLLKPNDDYSPHFKLIINKFFEIGIFVTKSYICILPSFVKSQLISFENVLSSNRHAEDVTFILTSSKESDDEYDEDKPPRQVDPDRVDNILMESDFFNVKPENAFSEIALMPISHDKIIDVNNSNIQVLETELAHTNLFVYSAIAQKYDLPLKEYVERLNVYNPDLSSGNSTPARNSNSIRTTPVLNISRPGSTTPSGNSARYGNNTPRSITPVLEISRSRSATPSGNSEIYENRTSPTFRVSRSATPIERSSRSASIISGESVPGFFNDQERLSTNSPISINGNTPRQQSHGDNEIQTIDSTDEDSMNAPQSPQSIYSISSYVSTDDQLLHSPTNSPFNLFDSVSEMQEDTE</sequence>
<feature type="compositionally biased region" description="Polar residues" evidence="2">
    <location>
        <begin position="569"/>
        <end position="596"/>
    </location>
</feature>
<feature type="compositionally biased region" description="Polar residues" evidence="2">
    <location>
        <begin position="515"/>
        <end position="541"/>
    </location>
</feature>
<feature type="compositionally biased region" description="Polar residues" evidence="2">
    <location>
        <begin position="461"/>
        <end position="505"/>
    </location>
</feature>
<reference evidence="3 4" key="1">
    <citation type="journal article" date="1998" name="Virology">
        <title>The DNA sequence of the RK strain of human herpesvirus 7.</title>
        <authorList>
            <person name="Megaw A.G."/>
            <person name="Rapaport D."/>
            <person name="Avidor B."/>
            <person name="Frenkel N."/>
            <person name="Davison A.J."/>
        </authorList>
    </citation>
    <scope>NUCLEOTIDE SEQUENCE [LARGE SCALE GENOMIC DNA]</scope>
    <source>
        <strain evidence="3 4">RK</strain>
    </source>
</reference>
<evidence type="ECO:0000256" key="2">
    <source>
        <dbReference type="SAM" id="MobiDB-lite"/>
    </source>
</evidence>
<comment type="subcellular location">
    <subcellularLocation>
        <location evidence="1">Host cell</location>
    </subcellularLocation>
</comment>
<feature type="compositionally biased region" description="Polar residues" evidence="2">
    <location>
        <begin position="623"/>
        <end position="634"/>
    </location>
</feature>
<feature type="region of interest" description="Disordered" evidence="2">
    <location>
        <begin position="623"/>
        <end position="648"/>
    </location>
</feature>
<evidence type="ECO:0000256" key="1">
    <source>
        <dbReference type="ARBA" id="ARBA00004340"/>
    </source>
</evidence>
<keyword evidence="4" id="KW-1185">Reference proteome</keyword>